<dbReference type="AlphaFoldDB" id="A0A8S4DUU9"/>
<reference evidence="9" key="1">
    <citation type="submission" date="2020-11" db="EMBL/GenBank/DDBJ databases">
        <authorList>
            <person name="Whiteford S."/>
        </authorList>
    </citation>
    <scope>NUCLEOTIDE SEQUENCE</scope>
</reference>
<keyword evidence="5 6" id="KW-0378">Hydrolase</keyword>
<sequence length="549" mass="60581">MTCKHFVTVKSVVCISVLCFFLNKSFVSSFVLKKIEPFRLDIIHYNDFHDRFEETSVDYPLCSTNDSRCLGGFARLYHEVMALKRTRPDALLLNAGDSFQGTYWYTLLKWNMTQHFINMLPNDAHALGNHEFDDHVSGLVPYISALRAPVLAANMDASREPRLQGLAQAHTVLERGGRSVGVIGLITTETAYSSSPDGVVFLDPVNTTKFYAEKLNREGIDIIILLSHCGLIVDKKIAKEAGEHIDVIVGGHSHSLLWSGTPPSPELAQGPYPVVVSPDSAPGHKVVIVQASAYSKYLGNLTVFFDDEGEVQHFEGTPVFLNRSIPEDPSIKALMQPYSDKLHSIVGEVVGYSPHDLSSASCDSGECAVGNLVADSYLDAAKSKNISNLPHVAFITKSNLRGSVSKGDITRGDLITTLPFSNQIVTLALKGKYLVQAFEKSFLHMWSEDPFASPSLTQVSGVQLTLSVKQLKAVKVLVREGDEFVPLDPEREYQLTVTDFVAKGGHYSMISEYGRDARSIGLDREMLENYVKKITPNMPTLENRLTIIP</sequence>
<keyword evidence="4 6" id="KW-0547">Nucleotide-binding</keyword>
<dbReference type="Pfam" id="PF00149">
    <property type="entry name" value="Metallophos"/>
    <property type="match status" value="1"/>
</dbReference>
<dbReference type="Proteomes" id="UP000653454">
    <property type="component" value="Unassembled WGS sequence"/>
</dbReference>
<evidence type="ECO:0000256" key="3">
    <source>
        <dbReference type="ARBA" id="ARBA00022729"/>
    </source>
</evidence>
<dbReference type="EMBL" id="CAJHNJ030000008">
    <property type="protein sequence ID" value="CAG9104866.1"/>
    <property type="molecule type" value="Genomic_DNA"/>
</dbReference>
<dbReference type="GO" id="GO:0000166">
    <property type="term" value="F:nucleotide binding"/>
    <property type="evidence" value="ECO:0007669"/>
    <property type="project" value="UniProtKB-KW"/>
</dbReference>
<comment type="similarity">
    <text evidence="1 6">Belongs to the 5'-nucleotidase family.</text>
</comment>
<evidence type="ECO:0000313" key="10">
    <source>
        <dbReference type="Proteomes" id="UP000653454"/>
    </source>
</evidence>
<dbReference type="InterPro" id="IPR006179">
    <property type="entry name" value="5_nucleotidase/apyrase"/>
</dbReference>
<dbReference type="PANTHER" id="PTHR11575">
    <property type="entry name" value="5'-NUCLEOTIDASE-RELATED"/>
    <property type="match status" value="1"/>
</dbReference>
<dbReference type="PANTHER" id="PTHR11575:SF32">
    <property type="entry name" value="APYRASE-LIKE PROTEIN"/>
    <property type="match status" value="1"/>
</dbReference>
<dbReference type="Gene3D" id="3.60.21.10">
    <property type="match status" value="1"/>
</dbReference>
<dbReference type="InterPro" id="IPR036907">
    <property type="entry name" value="5'-Nucleotdase_C_sf"/>
</dbReference>
<dbReference type="SUPFAM" id="SSF56300">
    <property type="entry name" value="Metallo-dependent phosphatases"/>
    <property type="match status" value="1"/>
</dbReference>
<feature type="domain" description="Calcineurin-like phosphoesterase" evidence="7">
    <location>
        <begin position="42"/>
        <end position="255"/>
    </location>
</feature>
<evidence type="ECO:0000256" key="4">
    <source>
        <dbReference type="ARBA" id="ARBA00022741"/>
    </source>
</evidence>
<dbReference type="Gene3D" id="3.90.780.10">
    <property type="entry name" value="5'-Nucleotidase, C-terminal domain"/>
    <property type="match status" value="1"/>
</dbReference>
<keyword evidence="3" id="KW-0732">Signal</keyword>
<dbReference type="GO" id="GO:0006196">
    <property type="term" value="P:AMP catabolic process"/>
    <property type="evidence" value="ECO:0007669"/>
    <property type="project" value="TreeGrafter"/>
</dbReference>
<protein>
    <submittedName>
        <fullName evidence="9">(diamondback moth) hypothetical protein</fullName>
    </submittedName>
</protein>
<comment type="caution">
    <text evidence="9">The sequence shown here is derived from an EMBL/GenBank/DDBJ whole genome shotgun (WGS) entry which is preliminary data.</text>
</comment>
<evidence type="ECO:0000256" key="1">
    <source>
        <dbReference type="ARBA" id="ARBA00006654"/>
    </source>
</evidence>
<proteinExistence type="inferred from homology"/>
<evidence type="ECO:0000313" key="9">
    <source>
        <dbReference type="EMBL" id="CAG9104866.1"/>
    </source>
</evidence>
<feature type="domain" description="5'-Nucleotidase C-terminal" evidence="8">
    <location>
        <begin position="349"/>
        <end position="506"/>
    </location>
</feature>
<dbReference type="GO" id="GO:0046872">
    <property type="term" value="F:metal ion binding"/>
    <property type="evidence" value="ECO:0007669"/>
    <property type="project" value="UniProtKB-KW"/>
</dbReference>
<dbReference type="GO" id="GO:0008253">
    <property type="term" value="F:5'-nucleotidase activity"/>
    <property type="evidence" value="ECO:0007669"/>
    <property type="project" value="TreeGrafter"/>
</dbReference>
<dbReference type="CDD" id="cd07409">
    <property type="entry name" value="MPP_CD73_N"/>
    <property type="match status" value="1"/>
</dbReference>
<dbReference type="InterPro" id="IPR004843">
    <property type="entry name" value="Calcineurin-like_PHP"/>
</dbReference>
<name>A0A8S4DUU9_PLUXY</name>
<evidence type="ECO:0000256" key="6">
    <source>
        <dbReference type="RuleBase" id="RU362119"/>
    </source>
</evidence>
<gene>
    <name evidence="9" type="ORF">PLXY2_LOCUS3296</name>
</gene>
<dbReference type="InterPro" id="IPR008334">
    <property type="entry name" value="5'-Nucleotdase_C"/>
</dbReference>
<evidence type="ECO:0000256" key="2">
    <source>
        <dbReference type="ARBA" id="ARBA00022723"/>
    </source>
</evidence>
<organism evidence="9 10">
    <name type="scientific">Plutella xylostella</name>
    <name type="common">Diamondback moth</name>
    <name type="synonym">Plutella maculipennis</name>
    <dbReference type="NCBI Taxonomy" id="51655"/>
    <lineage>
        <taxon>Eukaryota</taxon>
        <taxon>Metazoa</taxon>
        <taxon>Ecdysozoa</taxon>
        <taxon>Arthropoda</taxon>
        <taxon>Hexapoda</taxon>
        <taxon>Insecta</taxon>
        <taxon>Pterygota</taxon>
        <taxon>Neoptera</taxon>
        <taxon>Endopterygota</taxon>
        <taxon>Lepidoptera</taxon>
        <taxon>Glossata</taxon>
        <taxon>Ditrysia</taxon>
        <taxon>Yponomeutoidea</taxon>
        <taxon>Plutellidae</taxon>
        <taxon>Plutella</taxon>
    </lineage>
</organism>
<dbReference type="InterPro" id="IPR029052">
    <property type="entry name" value="Metallo-depent_PP-like"/>
</dbReference>
<keyword evidence="2" id="KW-0479">Metal-binding</keyword>
<dbReference type="SUPFAM" id="SSF55816">
    <property type="entry name" value="5'-nucleotidase (syn. UDP-sugar hydrolase), C-terminal domain"/>
    <property type="match status" value="1"/>
</dbReference>
<evidence type="ECO:0000256" key="5">
    <source>
        <dbReference type="ARBA" id="ARBA00022801"/>
    </source>
</evidence>
<evidence type="ECO:0000259" key="7">
    <source>
        <dbReference type="Pfam" id="PF00149"/>
    </source>
</evidence>
<dbReference type="Pfam" id="PF02872">
    <property type="entry name" value="5_nucleotid_C"/>
    <property type="match status" value="1"/>
</dbReference>
<keyword evidence="10" id="KW-1185">Reference proteome</keyword>
<dbReference type="PRINTS" id="PR01607">
    <property type="entry name" value="APYRASEFAMLY"/>
</dbReference>
<evidence type="ECO:0000259" key="8">
    <source>
        <dbReference type="Pfam" id="PF02872"/>
    </source>
</evidence>
<dbReference type="GO" id="GO:0005886">
    <property type="term" value="C:plasma membrane"/>
    <property type="evidence" value="ECO:0007669"/>
    <property type="project" value="TreeGrafter"/>
</dbReference>
<dbReference type="FunFam" id="3.60.21.10:FF:000020">
    <property type="entry name" value="NT5E isoform 4"/>
    <property type="match status" value="1"/>
</dbReference>
<accession>A0A8S4DUU9</accession>